<accession>A0A7S1S6A7</accession>
<comment type="subcellular location">
    <subcellularLocation>
        <location evidence="1">Membrane</location>
        <topology evidence="1">Multi-pass membrane protein</topology>
    </subcellularLocation>
</comment>
<dbReference type="InterPro" id="IPR036640">
    <property type="entry name" value="ABC1_TM_sf"/>
</dbReference>
<dbReference type="InterPro" id="IPR044726">
    <property type="entry name" value="ABCC_6TM_D2"/>
</dbReference>
<dbReference type="Pfam" id="PF00005">
    <property type="entry name" value="ABC_tran"/>
    <property type="match status" value="1"/>
</dbReference>
<dbReference type="GO" id="GO:0016020">
    <property type="term" value="C:membrane"/>
    <property type="evidence" value="ECO:0007669"/>
    <property type="project" value="UniProtKB-SubCell"/>
</dbReference>
<keyword evidence="4 9" id="KW-0812">Transmembrane</keyword>
<dbReference type="InterPro" id="IPR003439">
    <property type="entry name" value="ABC_transporter-like_ATP-bd"/>
</dbReference>
<feature type="transmembrane region" description="Helical" evidence="9">
    <location>
        <begin position="20"/>
        <end position="46"/>
    </location>
</feature>
<evidence type="ECO:0000256" key="5">
    <source>
        <dbReference type="ARBA" id="ARBA00022741"/>
    </source>
</evidence>
<gene>
    <name evidence="12" type="ORF">ACAT0790_LOCUS62044</name>
</gene>
<evidence type="ECO:0000256" key="4">
    <source>
        <dbReference type="ARBA" id="ARBA00022692"/>
    </source>
</evidence>
<protein>
    <submittedName>
        <fullName evidence="12">Uncharacterized protein</fullName>
    </submittedName>
</protein>
<dbReference type="PANTHER" id="PTHR24223:SF456">
    <property type="entry name" value="MULTIDRUG RESISTANCE-ASSOCIATED PROTEIN LETHAL(2)03659"/>
    <property type="match status" value="1"/>
</dbReference>
<feature type="domain" description="ABC transporter" evidence="10">
    <location>
        <begin position="347"/>
        <end position="579"/>
    </location>
</feature>
<dbReference type="EMBL" id="HBGE01104063">
    <property type="protein sequence ID" value="CAD9185270.1"/>
    <property type="molecule type" value="Transcribed_RNA"/>
</dbReference>
<dbReference type="GO" id="GO:0140359">
    <property type="term" value="F:ABC-type transporter activity"/>
    <property type="evidence" value="ECO:0007669"/>
    <property type="project" value="InterPro"/>
</dbReference>
<dbReference type="GO" id="GO:0005524">
    <property type="term" value="F:ATP binding"/>
    <property type="evidence" value="ECO:0007669"/>
    <property type="project" value="UniProtKB-KW"/>
</dbReference>
<evidence type="ECO:0000256" key="6">
    <source>
        <dbReference type="ARBA" id="ARBA00022840"/>
    </source>
</evidence>
<feature type="domain" description="ABC transmembrane type-1" evidence="11">
    <location>
        <begin position="31"/>
        <end position="310"/>
    </location>
</feature>
<keyword evidence="6" id="KW-0067">ATP-binding</keyword>
<feature type="transmembrane region" description="Helical" evidence="9">
    <location>
        <begin position="66"/>
        <end position="87"/>
    </location>
</feature>
<dbReference type="GO" id="GO:0016887">
    <property type="term" value="F:ATP hydrolysis activity"/>
    <property type="evidence" value="ECO:0007669"/>
    <property type="project" value="InterPro"/>
</dbReference>
<evidence type="ECO:0000256" key="1">
    <source>
        <dbReference type="ARBA" id="ARBA00004141"/>
    </source>
</evidence>
<dbReference type="PROSITE" id="PS50893">
    <property type="entry name" value="ABC_TRANSPORTER_2"/>
    <property type="match status" value="1"/>
</dbReference>
<dbReference type="Gene3D" id="1.20.1560.10">
    <property type="entry name" value="ABC transporter type 1, transmembrane domain"/>
    <property type="match status" value="1"/>
</dbReference>
<dbReference type="SUPFAM" id="SSF90123">
    <property type="entry name" value="ABC transporter transmembrane region"/>
    <property type="match status" value="1"/>
</dbReference>
<dbReference type="InterPro" id="IPR003593">
    <property type="entry name" value="AAA+_ATPase"/>
</dbReference>
<feature type="transmembrane region" description="Helical" evidence="9">
    <location>
        <begin position="159"/>
        <end position="181"/>
    </location>
</feature>
<evidence type="ECO:0000259" key="10">
    <source>
        <dbReference type="PROSITE" id="PS50893"/>
    </source>
</evidence>
<evidence type="ECO:0000256" key="2">
    <source>
        <dbReference type="ARBA" id="ARBA00009726"/>
    </source>
</evidence>
<evidence type="ECO:0000313" key="12">
    <source>
        <dbReference type="EMBL" id="CAD9185270.1"/>
    </source>
</evidence>
<dbReference type="InterPro" id="IPR050173">
    <property type="entry name" value="ABC_transporter_C-like"/>
</dbReference>
<dbReference type="SMART" id="SM00382">
    <property type="entry name" value="AAA"/>
    <property type="match status" value="1"/>
</dbReference>
<comment type="similarity">
    <text evidence="2">Belongs to the ABC transporter superfamily. ABCC family. Conjugate transporter (TC 3.A.1.208) subfamily.</text>
</comment>
<name>A0A7S1S6A7_ALECA</name>
<dbReference type="Gene3D" id="3.40.50.300">
    <property type="entry name" value="P-loop containing nucleotide triphosphate hydrolases"/>
    <property type="match status" value="1"/>
</dbReference>
<feature type="transmembrane region" description="Helical" evidence="9">
    <location>
        <begin position="256"/>
        <end position="275"/>
    </location>
</feature>
<dbReference type="InterPro" id="IPR027417">
    <property type="entry name" value="P-loop_NTPase"/>
</dbReference>
<evidence type="ECO:0000259" key="11">
    <source>
        <dbReference type="PROSITE" id="PS50929"/>
    </source>
</evidence>
<evidence type="ECO:0000256" key="7">
    <source>
        <dbReference type="ARBA" id="ARBA00022989"/>
    </source>
</evidence>
<dbReference type="PROSITE" id="PS00211">
    <property type="entry name" value="ABC_TRANSPORTER_1"/>
    <property type="match status" value="1"/>
</dbReference>
<dbReference type="PANTHER" id="PTHR24223">
    <property type="entry name" value="ATP-BINDING CASSETTE SUB-FAMILY C"/>
    <property type="match status" value="1"/>
</dbReference>
<evidence type="ECO:0000256" key="3">
    <source>
        <dbReference type="ARBA" id="ARBA00022448"/>
    </source>
</evidence>
<dbReference type="CDD" id="cd18580">
    <property type="entry name" value="ABC_6TM_ABCC_D2"/>
    <property type="match status" value="1"/>
</dbReference>
<proteinExistence type="inferred from homology"/>
<keyword evidence="7 9" id="KW-1133">Transmembrane helix</keyword>
<evidence type="ECO:0000256" key="8">
    <source>
        <dbReference type="ARBA" id="ARBA00023136"/>
    </source>
</evidence>
<dbReference type="SUPFAM" id="SSF52540">
    <property type="entry name" value="P-loop containing nucleoside triphosphate hydrolases"/>
    <property type="match status" value="1"/>
</dbReference>
<dbReference type="InterPro" id="IPR011527">
    <property type="entry name" value="ABC1_TM_dom"/>
</dbReference>
<dbReference type="CDD" id="cd03244">
    <property type="entry name" value="ABCC_MRP_domain2"/>
    <property type="match status" value="1"/>
</dbReference>
<dbReference type="InterPro" id="IPR017871">
    <property type="entry name" value="ABC_transporter-like_CS"/>
</dbReference>
<organism evidence="12">
    <name type="scientific">Alexandrium catenella</name>
    <name type="common">Red tide dinoflagellate</name>
    <name type="synonym">Gonyaulax catenella</name>
    <dbReference type="NCBI Taxonomy" id="2925"/>
    <lineage>
        <taxon>Eukaryota</taxon>
        <taxon>Sar</taxon>
        <taxon>Alveolata</taxon>
        <taxon>Dinophyceae</taxon>
        <taxon>Gonyaulacales</taxon>
        <taxon>Pyrocystaceae</taxon>
        <taxon>Alexandrium</taxon>
    </lineage>
</organism>
<dbReference type="AlphaFoldDB" id="A0A7S1S6A7"/>
<sequence length="602" mass="66185">MSRMTTDETKREGAVSFETLRLYCRFVGSNAFVAFLVFMIWFFSIGEYGPDIWLSVWQEDMLNMHMNFYMSIWAAIMSFGLIVMALSRVGCAVASSRAATTVHGAVLRSLVQCPMSFFESTPSGRILNRFGEDQFVMDMPLGMLLEAVIIIVLKTVNSLVVILVSVPWVTIAVVVCLPIFWKIWSYQRPTIIEATRFHLMSKSPMFSAFEETLSGLSTLQAFGMEDRFAAKFGGAVDKTQSWLWTKMVAQTWSEQGLMLLVSILVATAASCIVLMRDTVLPSVAALGLIYVIILAEFLRFIFGMCAQAESSLAVVERAQEILNTPHEAARALPADGAVQMPKPGAAVVFKDVVFRYRPHLDPALNGVSFAIAPGEHVGIVGRSGSGKSTLLTALLRLVEISSGEILIGPYKAEDLGLRLLRQIVTIIPQDPVMFSGSVRWNLDPASSFNDEAIRLASSRCGIVDMRPTFSLEEEVKENGSNFSVGERQLMCFARALLRCNPVMLFDEATASIDVENDARLQRVLREDFKGCTILTVAHRLGTIADSDRILALSKGHVAEFDTPSALMRRKQGIFAGLAREAGLVLPTNETGDKAGKENAISV</sequence>
<feature type="transmembrane region" description="Helical" evidence="9">
    <location>
        <begin position="281"/>
        <end position="302"/>
    </location>
</feature>
<keyword evidence="3" id="KW-0813">Transport</keyword>
<dbReference type="Pfam" id="PF00664">
    <property type="entry name" value="ABC_membrane"/>
    <property type="match status" value="1"/>
</dbReference>
<evidence type="ECO:0000256" key="9">
    <source>
        <dbReference type="SAM" id="Phobius"/>
    </source>
</evidence>
<keyword evidence="5" id="KW-0547">Nucleotide-binding</keyword>
<reference evidence="12" key="1">
    <citation type="submission" date="2021-01" db="EMBL/GenBank/DDBJ databases">
        <authorList>
            <person name="Corre E."/>
            <person name="Pelletier E."/>
            <person name="Niang G."/>
            <person name="Scheremetjew M."/>
            <person name="Finn R."/>
            <person name="Kale V."/>
            <person name="Holt S."/>
            <person name="Cochrane G."/>
            <person name="Meng A."/>
            <person name="Brown T."/>
            <person name="Cohen L."/>
        </authorList>
    </citation>
    <scope>NUCLEOTIDE SEQUENCE</scope>
    <source>
        <strain evidence="12">OF101</strain>
    </source>
</reference>
<dbReference type="PROSITE" id="PS50929">
    <property type="entry name" value="ABC_TM1F"/>
    <property type="match status" value="1"/>
</dbReference>
<dbReference type="FunFam" id="3.40.50.300:FF:000630">
    <property type="entry name" value="ATP-binding cassette (ABC) transporter, putative"/>
    <property type="match status" value="1"/>
</dbReference>
<keyword evidence="8 9" id="KW-0472">Membrane</keyword>